<gene>
    <name evidence="2" type="ORF">KDAIOKAM_00012</name>
</gene>
<accession>A0A7G9YXK9</accession>
<dbReference type="Pfam" id="PF07592">
    <property type="entry name" value="DDE_Tnp_ISAZ013"/>
    <property type="match status" value="1"/>
</dbReference>
<protein>
    <recommendedName>
        <fullName evidence="3">ISAzo13 family transposase</fullName>
    </recommendedName>
</protein>
<reference evidence="2" key="1">
    <citation type="submission" date="2020-06" db="EMBL/GenBank/DDBJ databases">
        <title>Unique genomic features of the anaerobic methanotrophic archaea.</title>
        <authorList>
            <person name="Chadwick G.L."/>
            <person name="Skennerton C.T."/>
            <person name="Laso-Perez R."/>
            <person name="Leu A.O."/>
            <person name="Speth D.R."/>
            <person name="Yu H."/>
            <person name="Morgan-Lang C."/>
            <person name="Hatzenpichler R."/>
            <person name="Goudeau D."/>
            <person name="Malmstrom R."/>
            <person name="Brazelton W.J."/>
            <person name="Woyke T."/>
            <person name="Hallam S.J."/>
            <person name="Tyson G.W."/>
            <person name="Wegener G."/>
            <person name="Boetius A."/>
            <person name="Orphan V."/>
        </authorList>
    </citation>
    <scope>NUCLEOTIDE SEQUENCE</scope>
</reference>
<dbReference type="InterPro" id="IPR011518">
    <property type="entry name" value="Transposase_36"/>
</dbReference>
<feature type="region of interest" description="Disordered" evidence="1">
    <location>
        <begin position="56"/>
        <end position="80"/>
    </location>
</feature>
<evidence type="ECO:0000256" key="1">
    <source>
        <dbReference type="SAM" id="MobiDB-lite"/>
    </source>
</evidence>
<evidence type="ECO:0008006" key="3">
    <source>
        <dbReference type="Google" id="ProtNLM"/>
    </source>
</evidence>
<dbReference type="NCBIfam" id="NF033519">
    <property type="entry name" value="transpos_ISAzo13"/>
    <property type="match status" value="1"/>
</dbReference>
<evidence type="ECO:0000313" key="2">
    <source>
        <dbReference type="EMBL" id="QNO52743.1"/>
    </source>
</evidence>
<dbReference type="EMBL" id="MT631520">
    <property type="protein sequence ID" value="QNO52743.1"/>
    <property type="molecule type" value="Genomic_DNA"/>
</dbReference>
<name>A0A7G9YXK9_9EURY</name>
<dbReference type="AlphaFoldDB" id="A0A7G9YXK9"/>
<sequence length="407" mass="45327">MNEHTQYASWLKALSGADEVQARRFAAAKALELGWGGITKVGKLAGMSHTTIRKGIHELQSPDELKPPNRLRKPGGGRKKVEIKDPKVVEDLETIMDENTAGDPMSLLKWTNKSTYKIAEALNRRGHKIDPDTAGRLLKGRGFSLQANVKTTEGGSAPERDAQFRYINEQAKKFTAQSDPVISVDAKKKENVGEFKNPGRTWRKTGQPIEVNVYDFTSLGLGKAIPYGIYDVNRNEGMVNVGISHDTSEFAVESVRRWWFMFGKDCYPDTSGLLICADGGGSNGSRNKGWKFFLQELSDQIGIPITVCHYPPGTSKWNKIEHCMFSFISMNWRGQPLVSYETVIKLIGGTTTKKGLSVAARIDEREYVKGIKFSDDDMAQLQIQPHSLHPKWNYSIVPRDAGVYVGS</sequence>
<feature type="compositionally biased region" description="Basic residues" evidence="1">
    <location>
        <begin position="69"/>
        <end position="78"/>
    </location>
</feature>
<organism evidence="2">
    <name type="scientific">Candidatus Methanophagaceae archaeon ANME-1 ERB6</name>
    <dbReference type="NCBI Taxonomy" id="2759912"/>
    <lineage>
        <taxon>Archaea</taxon>
        <taxon>Methanobacteriati</taxon>
        <taxon>Methanobacteriota</taxon>
        <taxon>Stenosarchaea group</taxon>
        <taxon>Methanomicrobia</taxon>
        <taxon>Candidatus Methanophagales</taxon>
        <taxon>Candidatus Methanophagaceae</taxon>
    </lineage>
</organism>
<proteinExistence type="predicted"/>